<dbReference type="Proteomes" id="UP001501461">
    <property type="component" value="Unassembled WGS sequence"/>
</dbReference>
<organism evidence="1 2">
    <name type="scientific">Yaniella flava</name>
    <dbReference type="NCBI Taxonomy" id="287930"/>
    <lineage>
        <taxon>Bacteria</taxon>
        <taxon>Bacillati</taxon>
        <taxon>Actinomycetota</taxon>
        <taxon>Actinomycetes</taxon>
        <taxon>Micrococcales</taxon>
        <taxon>Micrococcaceae</taxon>
        <taxon>Yaniella</taxon>
    </lineage>
</organism>
<protein>
    <submittedName>
        <fullName evidence="1">Uncharacterized protein</fullName>
    </submittedName>
</protein>
<reference evidence="2" key="1">
    <citation type="journal article" date="2019" name="Int. J. Syst. Evol. Microbiol.">
        <title>The Global Catalogue of Microorganisms (GCM) 10K type strain sequencing project: providing services to taxonomists for standard genome sequencing and annotation.</title>
        <authorList>
            <consortium name="The Broad Institute Genomics Platform"/>
            <consortium name="The Broad Institute Genome Sequencing Center for Infectious Disease"/>
            <person name="Wu L."/>
            <person name="Ma J."/>
        </authorList>
    </citation>
    <scope>NUCLEOTIDE SEQUENCE [LARGE SCALE GENOMIC DNA]</scope>
    <source>
        <strain evidence="2">JCM 13595</strain>
    </source>
</reference>
<gene>
    <name evidence="1" type="ORF">GCM10009720_09550</name>
</gene>
<comment type="caution">
    <text evidence="1">The sequence shown here is derived from an EMBL/GenBank/DDBJ whole genome shotgun (WGS) entry which is preliminary data.</text>
</comment>
<name>A0ABP5FSL5_9MICC</name>
<evidence type="ECO:0000313" key="1">
    <source>
        <dbReference type="EMBL" id="GAA2031362.1"/>
    </source>
</evidence>
<accession>A0ABP5FSL5</accession>
<proteinExistence type="predicted"/>
<dbReference type="EMBL" id="BAAAMN010000014">
    <property type="protein sequence ID" value="GAA2031362.1"/>
    <property type="molecule type" value="Genomic_DNA"/>
</dbReference>
<keyword evidence="2" id="KW-1185">Reference proteome</keyword>
<evidence type="ECO:0000313" key="2">
    <source>
        <dbReference type="Proteomes" id="UP001501461"/>
    </source>
</evidence>
<sequence length="86" mass="9691">MKPVHRHVHSEVESDHFVKFMGKKCGKGRLPRCCNAGDANDGPVWLWGVVLKEIYGDILQLSHTHLVSGTVHVHHWCPQNRLMSAA</sequence>